<reference evidence="4 5" key="1">
    <citation type="submission" date="2016-10" db="EMBL/GenBank/DDBJ databases">
        <title>Genome sequence of the basidiomycete white-rot fungus Trametes pubescens.</title>
        <authorList>
            <person name="Makela M.R."/>
            <person name="Granchi Z."/>
            <person name="Peng M."/>
            <person name="De Vries R.P."/>
            <person name="Grigoriev I."/>
            <person name="Riley R."/>
            <person name="Hilden K."/>
        </authorList>
    </citation>
    <scope>NUCLEOTIDE SEQUENCE [LARGE SCALE GENOMIC DNA]</scope>
    <source>
        <strain evidence="4 5">FBCC735</strain>
    </source>
</reference>
<dbReference type="STRING" id="154538.A0A1M2VR61"/>
<protein>
    <submittedName>
        <fullName evidence="4">Protein SMG7</fullName>
    </submittedName>
</protein>
<feature type="compositionally biased region" description="Acidic residues" evidence="1">
    <location>
        <begin position="719"/>
        <end position="729"/>
    </location>
</feature>
<feature type="compositionally biased region" description="Low complexity" evidence="1">
    <location>
        <begin position="200"/>
        <end position="210"/>
    </location>
</feature>
<dbReference type="SUPFAM" id="SSF48452">
    <property type="entry name" value="TPR-like"/>
    <property type="match status" value="1"/>
</dbReference>
<dbReference type="InterPro" id="IPR045153">
    <property type="entry name" value="Est1/Ebs1-like"/>
</dbReference>
<evidence type="ECO:0000259" key="2">
    <source>
        <dbReference type="Pfam" id="PF10373"/>
    </source>
</evidence>
<feature type="compositionally biased region" description="Low complexity" evidence="1">
    <location>
        <begin position="31"/>
        <end position="50"/>
    </location>
</feature>
<feature type="compositionally biased region" description="Low complexity" evidence="1">
    <location>
        <begin position="948"/>
        <end position="961"/>
    </location>
</feature>
<feature type="domain" description="DNA/RNA-binding" evidence="2">
    <location>
        <begin position="220"/>
        <end position="470"/>
    </location>
</feature>
<dbReference type="InterPro" id="IPR018834">
    <property type="entry name" value="DNA/RNA-bd_Est1-type"/>
</dbReference>
<feature type="region of interest" description="Disordered" evidence="1">
    <location>
        <begin position="171"/>
        <end position="210"/>
    </location>
</feature>
<dbReference type="Proteomes" id="UP000184267">
    <property type="component" value="Unassembled WGS sequence"/>
</dbReference>
<organism evidence="4 5">
    <name type="scientific">Trametes pubescens</name>
    <name type="common">White-rot fungus</name>
    <dbReference type="NCBI Taxonomy" id="154538"/>
    <lineage>
        <taxon>Eukaryota</taxon>
        <taxon>Fungi</taxon>
        <taxon>Dikarya</taxon>
        <taxon>Basidiomycota</taxon>
        <taxon>Agaricomycotina</taxon>
        <taxon>Agaricomycetes</taxon>
        <taxon>Polyporales</taxon>
        <taxon>Polyporaceae</taxon>
        <taxon>Trametes</taxon>
    </lineage>
</organism>
<gene>
    <name evidence="4" type="ORF">TRAPUB_13474</name>
</gene>
<dbReference type="OMA" id="WIQLIVR"/>
<evidence type="ECO:0000313" key="5">
    <source>
        <dbReference type="Proteomes" id="UP000184267"/>
    </source>
</evidence>
<accession>A0A1M2VR61</accession>
<dbReference type="PANTHER" id="PTHR15696">
    <property type="entry name" value="SMG-7 SUPPRESSOR WITH MORPHOLOGICAL EFFECT ON GENITALIA PROTEIN 7"/>
    <property type="match status" value="1"/>
</dbReference>
<evidence type="ECO:0000256" key="1">
    <source>
        <dbReference type="SAM" id="MobiDB-lite"/>
    </source>
</evidence>
<feature type="region of interest" description="Disordered" evidence="1">
    <location>
        <begin position="904"/>
        <end position="927"/>
    </location>
</feature>
<dbReference type="PANTHER" id="PTHR15696:SF36">
    <property type="entry name" value="NONSENSE-MEDIATED MRNA DECAY FACTOR"/>
    <property type="match status" value="1"/>
</dbReference>
<dbReference type="Pfam" id="PF10373">
    <property type="entry name" value="EST1_DNA_bind"/>
    <property type="match status" value="1"/>
</dbReference>
<dbReference type="OrthoDB" id="69928at2759"/>
<dbReference type="EMBL" id="MNAD01000823">
    <property type="protein sequence ID" value="OJT10040.1"/>
    <property type="molecule type" value="Genomic_DNA"/>
</dbReference>
<feature type="region of interest" description="Disordered" evidence="1">
    <location>
        <begin position="477"/>
        <end position="515"/>
    </location>
</feature>
<proteinExistence type="predicted"/>
<feature type="domain" description="Telomerase activating protein Est1-like N-terminal" evidence="3">
    <location>
        <begin position="2"/>
        <end position="169"/>
    </location>
</feature>
<evidence type="ECO:0000259" key="3">
    <source>
        <dbReference type="Pfam" id="PF10374"/>
    </source>
</evidence>
<feature type="region of interest" description="Disordered" evidence="1">
    <location>
        <begin position="671"/>
        <end position="891"/>
    </location>
</feature>
<name>A0A1M2VR61_TRAPU</name>
<feature type="region of interest" description="Disordered" evidence="1">
    <location>
        <begin position="26"/>
        <end position="53"/>
    </location>
</feature>
<dbReference type="InterPro" id="IPR011990">
    <property type="entry name" value="TPR-like_helical_dom_sf"/>
</dbReference>
<feature type="region of interest" description="Disordered" evidence="1">
    <location>
        <begin position="941"/>
        <end position="969"/>
    </location>
</feature>
<evidence type="ECO:0000313" key="4">
    <source>
        <dbReference type="EMBL" id="OJT10040.1"/>
    </source>
</evidence>
<feature type="compositionally biased region" description="Low complexity" evidence="1">
    <location>
        <begin position="872"/>
        <end position="884"/>
    </location>
</feature>
<feature type="compositionally biased region" description="Pro residues" evidence="1">
    <location>
        <begin position="753"/>
        <end position="764"/>
    </location>
</feature>
<dbReference type="AlphaFoldDB" id="A0A1M2VR61"/>
<dbReference type="Gene3D" id="1.25.40.10">
    <property type="entry name" value="Tetratricopeptide repeat domain"/>
    <property type="match status" value="1"/>
</dbReference>
<dbReference type="InterPro" id="IPR019458">
    <property type="entry name" value="Est1-like_N"/>
</dbReference>
<dbReference type="Pfam" id="PF10374">
    <property type="entry name" value="EST1"/>
    <property type="match status" value="1"/>
</dbReference>
<sequence length="1045" mass="114520">MLWIQTSYQFISLYKQRIAALDRAIHGNSRQQHQPQQAQGQQGGQQPPRQHGGHGVVEYRKLLQRFRQFLADEEKFWIQLIVRIRRIFQLEDTQPVLAELGILPDDDGVPADGAAPKRNHFQFPSDADVEAAAPSLTPTTREQRESRMSILSKALVCLGDIERYKEQYNEAGGRPRAGHEDGPPAVNPNNQKGGRGRKGGAAPPNGAPPLLARLRDYQKARQCYQQARILLPQDGNPAHQMAILASYQKDTFGSLVHYYRALCVRTPYDTAADNLGTVLTKALDAWRSRGAKKEKEREKEHLRGELPSMAPRLRVEAFKEKLIVLHALWRISPDEADTIAPNLSQKIAEEFKALVSDRVLPHDIIMTAIILAQGALWKHRMFRNSSSGSHRRSIPAAVTATVESSIAAHLLTMHRVLLEVGIVQIAEAPPEDAAEHDLAQRITAEFRRTLPALRIGSKWLRANLRYLAQAWQQYTANGTTADTPSPSKPKGRDRRRDSDRRSSGPPTTPTMPGLPEFWRSYAQFATALWRMFPQQKLPKLVTTLDEDIEMAGFLPLKKFVPSEVVGAATASKDVPVDDRNGGPAKMKTLQPEQVHPNEEQLMRIADLLADAQALARDEICPLNVFEGNFSVEGTYYPPAADRRPAQKICPPPTQPQAQAVREPARQHVPLKEPPQFLPHLTYEPRGMDRDDDNMTDITRTEDDPVDAAFRKALGPPTDAGDDDEEDEIVWEPRAAPVPPPISRDPVVVAAPKSVPPPAISPPRPHVSSPVAPALSPRSPPSRSPNFAPKRSVDLTPPSGLPPSVTTAQDILANVLHPPKGDLARSLHARQASSPPAHMLFGSNPLGGGPSIWSSSESDGLGFQGAAGTTSGPSYPSYQLQSQSQIAHTQSPAYPLQSTLSLGHGSVPLGTSRSYNGLPPVGHSHQRVQSLSLGRSPMFPLSQGQELYSSSQSQHQSQNQSQPLPDGFGSYPALTEHSAVAYSTGVPAAYADPVYSRKIDAGFLHQGTMGYADRSLPYHVDARTNGSQPGPYPALSSMAQLWNNGG</sequence>
<feature type="compositionally biased region" description="Low complexity" evidence="1">
    <location>
        <begin position="765"/>
        <end position="776"/>
    </location>
</feature>
<comment type="caution">
    <text evidence="4">The sequence shown here is derived from an EMBL/GenBank/DDBJ whole genome shotgun (WGS) entry which is preliminary data.</text>
</comment>
<keyword evidence="5" id="KW-1185">Reference proteome</keyword>